<dbReference type="SUPFAM" id="SSF56300">
    <property type="entry name" value="Metallo-dependent phosphatases"/>
    <property type="match status" value="1"/>
</dbReference>
<dbReference type="Pfam" id="PF16656">
    <property type="entry name" value="Pur_ac_phosph_N"/>
    <property type="match status" value="1"/>
</dbReference>
<dbReference type="EMBL" id="RZNY01000013">
    <property type="protein sequence ID" value="RUT45234.1"/>
    <property type="molecule type" value="Genomic_DNA"/>
</dbReference>
<dbReference type="InterPro" id="IPR015914">
    <property type="entry name" value="PAPs_N"/>
</dbReference>
<dbReference type="RefSeq" id="WP_127193126.1">
    <property type="nucleotide sequence ID" value="NZ_RZNY01000013.1"/>
</dbReference>
<reference evidence="4 5" key="1">
    <citation type="submission" date="2018-12" db="EMBL/GenBank/DDBJ databases">
        <authorList>
            <person name="Sun L."/>
            <person name="Chen Z."/>
        </authorList>
    </citation>
    <scope>NUCLEOTIDE SEQUENCE [LARGE SCALE GENOMIC DNA]</scope>
    <source>
        <strain evidence="4 5">DSM 15890</strain>
    </source>
</reference>
<proteinExistence type="predicted"/>
<dbReference type="InterPro" id="IPR004843">
    <property type="entry name" value="Calcineurin-like_PHP"/>
</dbReference>
<dbReference type="Pfam" id="PF13205">
    <property type="entry name" value="Big_5"/>
    <property type="match status" value="1"/>
</dbReference>
<dbReference type="Gene3D" id="2.60.40.10">
    <property type="entry name" value="Immunoglobulins"/>
    <property type="match status" value="1"/>
</dbReference>
<dbReference type="GO" id="GO:0003993">
    <property type="term" value="F:acid phosphatase activity"/>
    <property type="evidence" value="ECO:0007669"/>
    <property type="project" value="InterPro"/>
</dbReference>
<feature type="domain" description="Fibronectin type-III" evidence="3">
    <location>
        <begin position="771"/>
        <end position="866"/>
    </location>
</feature>
<evidence type="ECO:0000313" key="5">
    <source>
        <dbReference type="Proteomes" id="UP000279446"/>
    </source>
</evidence>
<dbReference type="InterPro" id="IPR029052">
    <property type="entry name" value="Metallo-depent_PP-like"/>
</dbReference>
<dbReference type="InterPro" id="IPR032812">
    <property type="entry name" value="SbsA_Ig"/>
</dbReference>
<protein>
    <recommendedName>
        <fullName evidence="3">Fibronectin type-III domain-containing protein</fullName>
    </recommendedName>
</protein>
<dbReference type="InterPro" id="IPR008963">
    <property type="entry name" value="Purple_acid_Pase-like_N"/>
</dbReference>
<keyword evidence="1" id="KW-0732">Signal</keyword>
<dbReference type="GO" id="GO:0046872">
    <property type="term" value="F:metal ion binding"/>
    <property type="evidence" value="ECO:0007669"/>
    <property type="project" value="InterPro"/>
</dbReference>
<dbReference type="AlphaFoldDB" id="A0A433Y780"/>
<dbReference type="OrthoDB" id="9809781at2"/>
<dbReference type="SUPFAM" id="SSF49363">
    <property type="entry name" value="Purple acid phosphatase, N-terminal domain"/>
    <property type="match status" value="1"/>
</dbReference>
<keyword evidence="5" id="KW-1185">Reference proteome</keyword>
<accession>A0A433Y780</accession>
<evidence type="ECO:0000256" key="2">
    <source>
        <dbReference type="SAM" id="MobiDB-lite"/>
    </source>
</evidence>
<dbReference type="PROSITE" id="PS50853">
    <property type="entry name" value="FN3"/>
    <property type="match status" value="1"/>
</dbReference>
<sequence>MRKRGINNLKSKYLRMICILTVILSISMNGAIFAEESADADAGLAAQAVAVRETVAGWVFKDKGTNGVFSATDGVYKLSSTIRDVGTNVNQYSYESSENSVRNQGWDNGIGTKYWLATTSSKGFENLTISSQQTSSSTGPRDFKAQFSTDQQTWTDIPNGKLVLAQTNYSSSTCKLVNVPLPSQANDQDLLYIRWVIDSNKNVSGGTTSSSGSSRIKDVTITGERKSGGDGGTEVPTLDLIKKPASDAVDLPLNTEISVKFNKSIVLNSAFNATIVDNTNVSVGNITVGLIGNDTVKINHPDLAYGKTYKVTIPKGLLKGSVDNIAPVNDIIWSFKTAAQVPPNVNKIPTLLNMTFNGDPKTSIAFAWYTPETITGTVVQVVEASQVQGGTFPEQVATTFTGNVTIIDTLMTASDRSSKKYKKFASHKVIANQLNPGTKYVYRAGNGDADGWGQMGSFTTDPAANQDFHFMYTTDTQGSSKSNFELWQDTFRKAIDTLVDPKFVLLTGDLTDDGDLEQLWQWFLGVPQTEFANVPFAPIIGNHEIEDYPNNNYYNHFNLPKDVGTGTEDGSVYAFEYGDALFMQINSQYEGDVSPYKADAQFDAQLKWMRNQVAKTDKKWKFVSMHKGAYSSGDNASAESDRVKFYRKYLIPVFDEMGIDLVFEGHDHMYMRSYQMLNNVAIKNVVKDNQGNVVDPKGTVYLMGNSGAAKFYTINPSADNFFAAKNDQPNKKMFVDVSISGAVLKFTSYTAVKNQSVAVYDAYSIKRTDAKPSKVENATALKKPNNQALISWKTPTSTPEAVRGFRIYEKNNKVSTNWSIYVPAVSNQSNYSYTLTGIDPAKSYDFVIKAVGSRNNSESVEVTATN</sequence>
<dbReference type="InterPro" id="IPR036116">
    <property type="entry name" value="FN3_sf"/>
</dbReference>
<name>A0A433Y780_9BACL</name>
<dbReference type="Gene3D" id="3.60.21.10">
    <property type="match status" value="1"/>
</dbReference>
<dbReference type="SUPFAM" id="SSF49265">
    <property type="entry name" value="Fibronectin type III"/>
    <property type="match status" value="1"/>
</dbReference>
<dbReference type="PANTHER" id="PTHR45867:SF3">
    <property type="entry name" value="ACID PHOSPHATASE TYPE 7"/>
    <property type="match status" value="1"/>
</dbReference>
<gene>
    <name evidence="4" type="ORF">EJP82_16270</name>
</gene>
<dbReference type="InterPro" id="IPR013783">
    <property type="entry name" value="Ig-like_fold"/>
</dbReference>
<dbReference type="PANTHER" id="PTHR45867">
    <property type="entry name" value="PURPLE ACID PHOSPHATASE"/>
    <property type="match status" value="1"/>
</dbReference>
<feature type="compositionally biased region" description="Low complexity" evidence="2">
    <location>
        <begin position="204"/>
        <end position="214"/>
    </location>
</feature>
<feature type="region of interest" description="Disordered" evidence="2">
    <location>
        <begin position="203"/>
        <end position="237"/>
    </location>
</feature>
<evidence type="ECO:0000256" key="1">
    <source>
        <dbReference type="ARBA" id="ARBA00022729"/>
    </source>
</evidence>
<dbReference type="Pfam" id="PF00149">
    <property type="entry name" value="Metallophos"/>
    <property type="match status" value="1"/>
</dbReference>
<dbReference type="Proteomes" id="UP000279446">
    <property type="component" value="Unassembled WGS sequence"/>
</dbReference>
<comment type="caution">
    <text evidence="4">The sequence shown here is derived from an EMBL/GenBank/DDBJ whole genome shotgun (WGS) entry which is preliminary data.</text>
</comment>
<dbReference type="SMART" id="SM00060">
    <property type="entry name" value="FN3"/>
    <property type="match status" value="1"/>
</dbReference>
<dbReference type="Pfam" id="PF00041">
    <property type="entry name" value="fn3"/>
    <property type="match status" value="1"/>
</dbReference>
<dbReference type="Gene3D" id="2.60.40.380">
    <property type="entry name" value="Purple acid phosphatase-like, N-terminal"/>
    <property type="match status" value="1"/>
</dbReference>
<dbReference type="CDD" id="cd00063">
    <property type="entry name" value="FN3"/>
    <property type="match status" value="1"/>
</dbReference>
<evidence type="ECO:0000259" key="3">
    <source>
        <dbReference type="PROSITE" id="PS50853"/>
    </source>
</evidence>
<evidence type="ECO:0000313" key="4">
    <source>
        <dbReference type="EMBL" id="RUT45234.1"/>
    </source>
</evidence>
<organism evidence="4 5">
    <name type="scientific">Paenibacillus anaericanus</name>
    <dbReference type="NCBI Taxonomy" id="170367"/>
    <lineage>
        <taxon>Bacteria</taxon>
        <taxon>Bacillati</taxon>
        <taxon>Bacillota</taxon>
        <taxon>Bacilli</taxon>
        <taxon>Bacillales</taxon>
        <taxon>Paenibacillaceae</taxon>
        <taxon>Paenibacillus</taxon>
    </lineage>
</organism>
<feature type="compositionally biased region" description="Basic and acidic residues" evidence="2">
    <location>
        <begin position="215"/>
        <end position="228"/>
    </location>
</feature>
<dbReference type="InterPro" id="IPR003961">
    <property type="entry name" value="FN3_dom"/>
</dbReference>